<protein>
    <submittedName>
        <fullName evidence="2">Uncharacterized protein</fullName>
    </submittedName>
</protein>
<proteinExistence type="predicted"/>
<organism evidence="2 3">
    <name type="scientific">Ilyodon furcidens</name>
    <name type="common">goldbreast splitfin</name>
    <dbReference type="NCBI Taxonomy" id="33524"/>
    <lineage>
        <taxon>Eukaryota</taxon>
        <taxon>Metazoa</taxon>
        <taxon>Chordata</taxon>
        <taxon>Craniata</taxon>
        <taxon>Vertebrata</taxon>
        <taxon>Euteleostomi</taxon>
        <taxon>Actinopterygii</taxon>
        <taxon>Neopterygii</taxon>
        <taxon>Teleostei</taxon>
        <taxon>Neoteleostei</taxon>
        <taxon>Acanthomorphata</taxon>
        <taxon>Ovalentaria</taxon>
        <taxon>Atherinomorphae</taxon>
        <taxon>Cyprinodontiformes</taxon>
        <taxon>Goodeidae</taxon>
        <taxon>Ilyodon</taxon>
    </lineage>
</organism>
<comment type="caution">
    <text evidence="2">The sequence shown here is derived from an EMBL/GenBank/DDBJ whole genome shotgun (WGS) entry which is preliminary data.</text>
</comment>
<feature type="region of interest" description="Disordered" evidence="1">
    <location>
        <begin position="1"/>
        <end position="38"/>
    </location>
</feature>
<dbReference type="Proteomes" id="UP001482620">
    <property type="component" value="Unassembled WGS sequence"/>
</dbReference>
<gene>
    <name evidence="2" type="ORF">ILYODFUR_013623</name>
</gene>
<feature type="compositionally biased region" description="Basic and acidic residues" evidence="1">
    <location>
        <begin position="20"/>
        <end position="32"/>
    </location>
</feature>
<evidence type="ECO:0000313" key="2">
    <source>
        <dbReference type="EMBL" id="MEQ2232642.1"/>
    </source>
</evidence>
<name>A0ABV0TMD9_9TELE</name>
<sequence>MIKNATIYSDHFISGGTRSTRREPMHARREHANSMQKDPWLGFDPRTILLQEGIVPKAVHDDLKQKYSQLNMKCDNLHVDIIKLKAENKQLNAMIRTTQFSFASLNCKPAQLLFFTGLTSALFNWVLQMVKDSVEVVCDSVPGGPSIGHPHETPIRDHQ</sequence>
<evidence type="ECO:0000313" key="3">
    <source>
        <dbReference type="Proteomes" id="UP001482620"/>
    </source>
</evidence>
<reference evidence="2 3" key="1">
    <citation type="submission" date="2021-06" db="EMBL/GenBank/DDBJ databases">
        <authorList>
            <person name="Palmer J.M."/>
        </authorList>
    </citation>
    <scope>NUCLEOTIDE SEQUENCE [LARGE SCALE GENOMIC DNA]</scope>
    <source>
        <strain evidence="3">if_2019</strain>
        <tissue evidence="2">Muscle</tissue>
    </source>
</reference>
<accession>A0ABV0TMD9</accession>
<dbReference type="EMBL" id="JAHRIQ010035870">
    <property type="protein sequence ID" value="MEQ2232642.1"/>
    <property type="molecule type" value="Genomic_DNA"/>
</dbReference>
<evidence type="ECO:0000256" key="1">
    <source>
        <dbReference type="SAM" id="MobiDB-lite"/>
    </source>
</evidence>
<keyword evidence="3" id="KW-1185">Reference proteome</keyword>